<feature type="region of interest" description="Disordered" evidence="1">
    <location>
        <begin position="1"/>
        <end position="77"/>
    </location>
</feature>
<accession>A0ABD1YTN6</accession>
<proteinExistence type="predicted"/>
<comment type="caution">
    <text evidence="2">The sequence shown here is derived from an EMBL/GenBank/DDBJ whole genome shotgun (WGS) entry which is preliminary data.</text>
</comment>
<evidence type="ECO:0000313" key="3">
    <source>
        <dbReference type="Proteomes" id="UP001605036"/>
    </source>
</evidence>
<dbReference type="Proteomes" id="UP001605036">
    <property type="component" value="Unassembled WGS sequence"/>
</dbReference>
<feature type="compositionally biased region" description="Basic residues" evidence="1">
    <location>
        <begin position="32"/>
        <end position="43"/>
    </location>
</feature>
<dbReference type="EMBL" id="JBHFFA010000003">
    <property type="protein sequence ID" value="KAL2633114.1"/>
    <property type="molecule type" value="Genomic_DNA"/>
</dbReference>
<protein>
    <submittedName>
        <fullName evidence="2">Uncharacterized protein</fullName>
    </submittedName>
</protein>
<sequence length="77" mass="8716">MEASRLASGRKTTEEGMSRGGWTKQRTSRCSCVRRKYGRKRLTAKQGRIRSAVDEAERSTSTDGPQGRREVTRKETP</sequence>
<evidence type="ECO:0000313" key="2">
    <source>
        <dbReference type="EMBL" id="KAL2633114.1"/>
    </source>
</evidence>
<keyword evidence="3" id="KW-1185">Reference proteome</keyword>
<name>A0ABD1YTN6_9MARC</name>
<gene>
    <name evidence="2" type="ORF">R1flu_004593</name>
</gene>
<organism evidence="2 3">
    <name type="scientific">Riccia fluitans</name>
    <dbReference type="NCBI Taxonomy" id="41844"/>
    <lineage>
        <taxon>Eukaryota</taxon>
        <taxon>Viridiplantae</taxon>
        <taxon>Streptophyta</taxon>
        <taxon>Embryophyta</taxon>
        <taxon>Marchantiophyta</taxon>
        <taxon>Marchantiopsida</taxon>
        <taxon>Marchantiidae</taxon>
        <taxon>Marchantiales</taxon>
        <taxon>Ricciaceae</taxon>
        <taxon>Riccia</taxon>
    </lineage>
</organism>
<reference evidence="2 3" key="1">
    <citation type="submission" date="2024-09" db="EMBL/GenBank/DDBJ databases">
        <title>Chromosome-scale assembly of Riccia fluitans.</title>
        <authorList>
            <person name="Paukszto L."/>
            <person name="Sawicki J."/>
            <person name="Karawczyk K."/>
            <person name="Piernik-Szablinska J."/>
            <person name="Szczecinska M."/>
            <person name="Mazdziarz M."/>
        </authorList>
    </citation>
    <scope>NUCLEOTIDE SEQUENCE [LARGE SCALE GENOMIC DNA]</scope>
    <source>
        <strain evidence="2">Rf_01</strain>
        <tissue evidence="2">Aerial parts of the thallus</tissue>
    </source>
</reference>
<feature type="compositionally biased region" description="Basic and acidic residues" evidence="1">
    <location>
        <begin position="51"/>
        <end position="77"/>
    </location>
</feature>
<dbReference type="AlphaFoldDB" id="A0ABD1YTN6"/>
<evidence type="ECO:0000256" key="1">
    <source>
        <dbReference type="SAM" id="MobiDB-lite"/>
    </source>
</evidence>